<dbReference type="GO" id="GO:0016491">
    <property type="term" value="F:oxidoreductase activity"/>
    <property type="evidence" value="ECO:0007669"/>
    <property type="project" value="InterPro"/>
</dbReference>
<dbReference type="Gene3D" id="1.10.10.1590">
    <property type="entry name" value="NADH-quinone oxidoreductase subunit E"/>
    <property type="match status" value="1"/>
</dbReference>
<evidence type="ECO:0000256" key="7">
    <source>
        <dbReference type="PIRSR" id="PIRSR000216-1"/>
    </source>
</evidence>
<dbReference type="PANTHER" id="PTHR43342">
    <property type="entry name" value="NADH-QUINONE OXIDOREDUCTASE, E SUBUNIT"/>
    <property type="match status" value="1"/>
</dbReference>
<dbReference type="PANTHER" id="PTHR43342:SF1">
    <property type="entry name" value="BIFURCATING [FEFE] HYDROGENASE GAMMA SUBUNIT"/>
    <property type="match status" value="1"/>
</dbReference>
<feature type="binding site" evidence="7">
    <location>
        <position position="84"/>
    </location>
    <ligand>
        <name>[2Fe-2S] cluster</name>
        <dbReference type="ChEBI" id="CHEBI:190135"/>
    </ligand>
</feature>
<protein>
    <submittedName>
        <fullName evidence="8">Hydrogenase</fullName>
    </submittedName>
</protein>
<dbReference type="InParanoid" id="A0A0D2JRQ9"/>
<evidence type="ECO:0000256" key="6">
    <source>
        <dbReference type="ARBA" id="ARBA00034078"/>
    </source>
</evidence>
<dbReference type="GO" id="GO:0051537">
    <property type="term" value="F:2 iron, 2 sulfur cluster binding"/>
    <property type="evidence" value="ECO:0007669"/>
    <property type="project" value="UniProtKB-KW"/>
</dbReference>
<accession>A0A0D2JRQ9</accession>
<name>A0A0D2JRQ9_9BACT</name>
<proteinExistence type="inferred from homology"/>
<evidence type="ECO:0000256" key="3">
    <source>
        <dbReference type="ARBA" id="ARBA00022723"/>
    </source>
</evidence>
<evidence type="ECO:0000313" key="9">
    <source>
        <dbReference type="Proteomes" id="UP000032233"/>
    </source>
</evidence>
<feature type="binding site" evidence="7">
    <location>
        <position position="79"/>
    </location>
    <ligand>
        <name>[2Fe-2S] cluster</name>
        <dbReference type="ChEBI" id="CHEBI:190135"/>
    </ligand>
</feature>
<keyword evidence="3 7" id="KW-0479">Metal-binding</keyword>
<dbReference type="InterPro" id="IPR028431">
    <property type="entry name" value="NADP_DH_HndA-like"/>
</dbReference>
<evidence type="ECO:0000256" key="1">
    <source>
        <dbReference type="ARBA" id="ARBA00010643"/>
    </source>
</evidence>
<comment type="cofactor">
    <cofactor evidence="7">
        <name>[2Fe-2S] cluster</name>
        <dbReference type="ChEBI" id="CHEBI:190135"/>
    </cofactor>
    <text evidence="7">Binds 1 [2Fe-2S] cluster.</text>
</comment>
<organism evidence="8 9">
    <name type="scientific">Dethiosulfatarculus sandiegensis</name>
    <dbReference type="NCBI Taxonomy" id="1429043"/>
    <lineage>
        <taxon>Bacteria</taxon>
        <taxon>Pseudomonadati</taxon>
        <taxon>Thermodesulfobacteriota</taxon>
        <taxon>Desulfarculia</taxon>
        <taxon>Desulfarculales</taxon>
        <taxon>Desulfarculaceae</taxon>
        <taxon>Dethiosulfatarculus</taxon>
    </lineage>
</organism>
<evidence type="ECO:0000313" key="8">
    <source>
        <dbReference type="EMBL" id="KIX12200.1"/>
    </source>
</evidence>
<evidence type="ECO:0000256" key="4">
    <source>
        <dbReference type="ARBA" id="ARBA00023004"/>
    </source>
</evidence>
<comment type="cofactor">
    <cofactor evidence="6">
        <name>[2Fe-2S] cluster</name>
        <dbReference type="ChEBI" id="CHEBI:190135"/>
    </cofactor>
</comment>
<dbReference type="InterPro" id="IPR041921">
    <property type="entry name" value="NuoE_N"/>
</dbReference>
<dbReference type="STRING" id="1429043.X474_20760"/>
<keyword evidence="9" id="KW-1185">Reference proteome</keyword>
<dbReference type="Proteomes" id="UP000032233">
    <property type="component" value="Unassembled WGS sequence"/>
</dbReference>
<comment type="caution">
    <text evidence="8">The sequence shown here is derived from an EMBL/GenBank/DDBJ whole genome shotgun (WGS) entry which is preliminary data.</text>
</comment>
<dbReference type="Pfam" id="PF01257">
    <property type="entry name" value="2Fe-2S_thioredx"/>
    <property type="match status" value="1"/>
</dbReference>
<dbReference type="InterPro" id="IPR002023">
    <property type="entry name" value="NuoE-like"/>
</dbReference>
<comment type="similarity">
    <text evidence="1">Belongs to the complex I 24 kDa subunit family.</text>
</comment>
<evidence type="ECO:0000256" key="2">
    <source>
        <dbReference type="ARBA" id="ARBA00022714"/>
    </source>
</evidence>
<dbReference type="CDD" id="cd03064">
    <property type="entry name" value="TRX_Fd_NuoE"/>
    <property type="match status" value="1"/>
</dbReference>
<keyword evidence="2 7" id="KW-0001">2Fe-2S</keyword>
<dbReference type="PIRSF" id="PIRSF000216">
    <property type="entry name" value="NADH_DH_24kDa"/>
    <property type="match status" value="1"/>
</dbReference>
<dbReference type="InterPro" id="IPR036249">
    <property type="entry name" value="Thioredoxin-like_sf"/>
</dbReference>
<sequence>MLSDTVTNVDTIIDRYPGQPEYLIFLLQDIQAEYNYVSPEAMQLVADHTGVPLSRVYAVATFYQSFSLEPKGEHEIRVCMGTACHLKGSGRIVEDLERRLGVEAGHTTEDLSFTLETVNCLGACALAPVMVADEEYHPTVTSQKINKMLKQLTQE</sequence>
<feature type="binding site" evidence="7">
    <location>
        <position position="120"/>
    </location>
    <ligand>
        <name>[2Fe-2S] cluster</name>
        <dbReference type="ChEBI" id="CHEBI:190135"/>
    </ligand>
</feature>
<dbReference type="GO" id="GO:0046872">
    <property type="term" value="F:metal ion binding"/>
    <property type="evidence" value="ECO:0007669"/>
    <property type="project" value="UniProtKB-KW"/>
</dbReference>
<dbReference type="EMBL" id="AZAC01000034">
    <property type="protein sequence ID" value="KIX12200.1"/>
    <property type="molecule type" value="Genomic_DNA"/>
</dbReference>
<gene>
    <name evidence="8" type="ORF">X474_20760</name>
</gene>
<feature type="binding site" evidence="7">
    <location>
        <position position="124"/>
    </location>
    <ligand>
        <name>[2Fe-2S] cluster</name>
        <dbReference type="ChEBI" id="CHEBI:190135"/>
    </ligand>
</feature>
<keyword evidence="4 7" id="KW-0408">Iron</keyword>
<dbReference type="FunCoup" id="A0A0D2JRQ9">
    <property type="interactions" value="438"/>
</dbReference>
<dbReference type="SUPFAM" id="SSF52833">
    <property type="entry name" value="Thioredoxin-like"/>
    <property type="match status" value="1"/>
</dbReference>
<dbReference type="InterPro" id="IPR042128">
    <property type="entry name" value="NuoE_dom"/>
</dbReference>
<evidence type="ECO:0000256" key="5">
    <source>
        <dbReference type="ARBA" id="ARBA00023014"/>
    </source>
</evidence>
<dbReference type="PROSITE" id="PS01099">
    <property type="entry name" value="COMPLEX1_24K"/>
    <property type="match status" value="1"/>
</dbReference>
<dbReference type="Gene3D" id="3.40.30.10">
    <property type="entry name" value="Glutaredoxin"/>
    <property type="match status" value="1"/>
</dbReference>
<keyword evidence="5 7" id="KW-0411">Iron-sulfur</keyword>
<reference evidence="8 9" key="1">
    <citation type="submission" date="2013-11" db="EMBL/GenBank/DDBJ databases">
        <title>Metagenomic analysis of a methanogenic consortium involved in long chain n-alkane degradation.</title>
        <authorList>
            <person name="Davidova I.A."/>
            <person name="Callaghan A.V."/>
            <person name="Wawrik B."/>
            <person name="Pruitt S."/>
            <person name="Marks C."/>
            <person name="Duncan K.E."/>
            <person name="Suflita J.M."/>
        </authorList>
    </citation>
    <scope>NUCLEOTIDE SEQUENCE [LARGE SCALE GENOMIC DNA]</scope>
    <source>
        <strain evidence="8 9">SPR</strain>
    </source>
</reference>
<dbReference type="AlphaFoldDB" id="A0A0D2JRQ9"/>
<dbReference type="FunFam" id="3.40.30.10:FF:000015">
    <property type="entry name" value="NADH-quinone oxidoreductase subunit E"/>
    <property type="match status" value="1"/>
</dbReference>